<organism evidence="5 6">
    <name type="scientific">Nitratidesulfovibrio oxamicus</name>
    <dbReference type="NCBI Taxonomy" id="32016"/>
    <lineage>
        <taxon>Bacteria</taxon>
        <taxon>Pseudomonadati</taxon>
        <taxon>Thermodesulfobacteriota</taxon>
        <taxon>Desulfovibrionia</taxon>
        <taxon>Desulfovibrionales</taxon>
        <taxon>Desulfovibrionaceae</taxon>
        <taxon>Nitratidesulfovibrio</taxon>
    </lineage>
</organism>
<protein>
    <recommendedName>
        <fullName evidence="4">phosphoglycolate phosphatase</fullName>
        <ecNumber evidence="4">3.1.3.18</ecNumber>
    </recommendedName>
</protein>
<evidence type="ECO:0000256" key="3">
    <source>
        <dbReference type="ARBA" id="ARBA00006171"/>
    </source>
</evidence>
<keyword evidence="6" id="KW-1185">Reference proteome</keyword>
<dbReference type="EMBL" id="VRYY01000309">
    <property type="protein sequence ID" value="MBG3877502.1"/>
    <property type="molecule type" value="Genomic_DNA"/>
</dbReference>
<reference evidence="5 6" key="1">
    <citation type="submission" date="2019-08" db="EMBL/GenBank/DDBJ databases">
        <authorList>
            <person name="Luo N."/>
        </authorList>
    </citation>
    <scope>NUCLEOTIDE SEQUENCE [LARGE SCALE GENOMIC DNA]</scope>
    <source>
        <strain evidence="5 6">NCIMB 9442</strain>
    </source>
</reference>
<comment type="caution">
    <text evidence="5">The sequence shown here is derived from an EMBL/GenBank/DDBJ whole genome shotgun (WGS) entry which is preliminary data.</text>
</comment>
<proteinExistence type="inferred from homology"/>
<accession>A0ABS0J4Z7</accession>
<dbReference type="GO" id="GO:0016787">
    <property type="term" value="F:hydrolase activity"/>
    <property type="evidence" value="ECO:0007669"/>
    <property type="project" value="UniProtKB-KW"/>
</dbReference>
<gene>
    <name evidence="5" type="ORF">FVW20_10845</name>
</gene>
<dbReference type="InterPro" id="IPR050155">
    <property type="entry name" value="HAD-like_hydrolase_sf"/>
</dbReference>
<name>A0ABS0J4Z7_9BACT</name>
<evidence type="ECO:0000256" key="1">
    <source>
        <dbReference type="ARBA" id="ARBA00000830"/>
    </source>
</evidence>
<comment type="pathway">
    <text evidence="2">Organic acid metabolism; glycolate biosynthesis; glycolate from 2-phosphoglycolate: step 1/1.</text>
</comment>
<comment type="catalytic activity">
    <reaction evidence="1">
        <text>2-phosphoglycolate + H2O = glycolate + phosphate</text>
        <dbReference type="Rhea" id="RHEA:14369"/>
        <dbReference type="ChEBI" id="CHEBI:15377"/>
        <dbReference type="ChEBI" id="CHEBI:29805"/>
        <dbReference type="ChEBI" id="CHEBI:43474"/>
        <dbReference type="ChEBI" id="CHEBI:58033"/>
        <dbReference type="EC" id="3.1.3.18"/>
    </reaction>
</comment>
<dbReference type="InterPro" id="IPR041492">
    <property type="entry name" value="HAD_2"/>
</dbReference>
<dbReference type="SUPFAM" id="SSF56784">
    <property type="entry name" value="HAD-like"/>
    <property type="match status" value="1"/>
</dbReference>
<evidence type="ECO:0000313" key="6">
    <source>
        <dbReference type="Proteomes" id="UP001194469"/>
    </source>
</evidence>
<evidence type="ECO:0000256" key="2">
    <source>
        <dbReference type="ARBA" id="ARBA00004818"/>
    </source>
</evidence>
<dbReference type="Gene3D" id="1.10.150.240">
    <property type="entry name" value="Putative phosphatase, domain 2"/>
    <property type="match status" value="1"/>
</dbReference>
<comment type="similarity">
    <text evidence="3">Belongs to the HAD-like hydrolase superfamily. CbbY/CbbZ/Gph/YieH family.</text>
</comment>
<dbReference type="InterPro" id="IPR023214">
    <property type="entry name" value="HAD_sf"/>
</dbReference>
<dbReference type="Gene3D" id="3.40.50.1000">
    <property type="entry name" value="HAD superfamily/HAD-like"/>
    <property type="match status" value="1"/>
</dbReference>
<dbReference type="PANTHER" id="PTHR43434:SF1">
    <property type="entry name" value="PHOSPHOGLYCOLATE PHOSPHATASE"/>
    <property type="match status" value="1"/>
</dbReference>
<dbReference type="SFLD" id="SFLDG01129">
    <property type="entry name" value="C1.5:_HAD__Beta-PGM__Phosphata"/>
    <property type="match status" value="1"/>
</dbReference>
<dbReference type="Proteomes" id="UP001194469">
    <property type="component" value="Unassembled WGS sequence"/>
</dbReference>
<dbReference type="RefSeq" id="WP_196609560.1">
    <property type="nucleotide sequence ID" value="NZ_VRYY01000309.1"/>
</dbReference>
<dbReference type="Pfam" id="PF13419">
    <property type="entry name" value="HAD_2"/>
    <property type="match status" value="1"/>
</dbReference>
<dbReference type="InterPro" id="IPR036412">
    <property type="entry name" value="HAD-like_sf"/>
</dbReference>
<dbReference type="EC" id="3.1.3.18" evidence="4"/>
<sequence>MYPTVHRLQQLFPKGLKGIIFDCDGVLFDSRASNIQYYNLILGALGQPPMSPQDEDYTHMASVGQSLARIVPPALMPGLPEARKRIVYRRDILPLLEPEPGLMELLRWLRDAGFHRGICTNRTTTMEYVLDHFGMTELFFPVMTASRVRAKPHPEGICATLDAWGLARDEVAFMGDTIADEETARMAGVCFWAYRSPSLSARLHLDDFWALRRVLAEYARHEQDGQLDGGQGAGKTLQGAAFGCFHR</sequence>
<dbReference type="InterPro" id="IPR023198">
    <property type="entry name" value="PGP-like_dom2"/>
</dbReference>
<dbReference type="PANTHER" id="PTHR43434">
    <property type="entry name" value="PHOSPHOGLYCOLATE PHOSPHATASE"/>
    <property type="match status" value="1"/>
</dbReference>
<dbReference type="SFLD" id="SFLDS00003">
    <property type="entry name" value="Haloacid_Dehalogenase"/>
    <property type="match status" value="1"/>
</dbReference>
<evidence type="ECO:0000313" key="5">
    <source>
        <dbReference type="EMBL" id="MBG3877502.1"/>
    </source>
</evidence>
<evidence type="ECO:0000256" key="4">
    <source>
        <dbReference type="ARBA" id="ARBA00013078"/>
    </source>
</evidence>
<keyword evidence="5" id="KW-0378">Hydrolase</keyword>